<comment type="subcellular location">
    <subcellularLocation>
        <location evidence="1 7">Cell outer membrane</location>
        <topology evidence="1 7">Multi-pass membrane protein</topology>
    </subcellularLocation>
</comment>
<dbReference type="Gene3D" id="2.40.170.20">
    <property type="entry name" value="TonB-dependent receptor, beta-barrel domain"/>
    <property type="match status" value="1"/>
</dbReference>
<reference key="1">
    <citation type="submission" date="2010-11" db="EMBL/GenBank/DDBJ databases">
        <title>The complete genome of Leadbetterella byssophila DSM 17132.</title>
        <authorList>
            <consortium name="US DOE Joint Genome Institute (JGI-PGF)"/>
            <person name="Lucas S."/>
            <person name="Copeland A."/>
            <person name="Lapidus A."/>
            <person name="Glavina del Rio T."/>
            <person name="Dalin E."/>
            <person name="Tice H."/>
            <person name="Bruce D."/>
            <person name="Goodwin L."/>
            <person name="Pitluck S."/>
            <person name="Kyrpides N."/>
            <person name="Mavromatis K."/>
            <person name="Ivanova N."/>
            <person name="Teshima H."/>
            <person name="Brettin T."/>
            <person name="Detter J.C."/>
            <person name="Han C."/>
            <person name="Tapia R."/>
            <person name="Land M."/>
            <person name="Hauser L."/>
            <person name="Markowitz V."/>
            <person name="Cheng J.-F."/>
            <person name="Hugenholtz P."/>
            <person name="Woyke T."/>
            <person name="Wu D."/>
            <person name="Tindall B."/>
            <person name="Pomrenke H.G."/>
            <person name="Brambilla E."/>
            <person name="Klenk H.-P."/>
            <person name="Eisen J.A."/>
        </authorList>
    </citation>
    <scope>NUCLEOTIDE SEQUENCE [LARGE SCALE GENOMIC DNA]</scope>
    <source>
        <strain>DSM 17132</strain>
    </source>
</reference>
<evidence type="ECO:0000256" key="4">
    <source>
        <dbReference type="ARBA" id="ARBA00022692"/>
    </source>
</evidence>
<dbReference type="OrthoDB" id="9768177at2"/>
<comment type="similarity">
    <text evidence="7">Belongs to the TonB-dependent receptor family.</text>
</comment>
<dbReference type="InterPro" id="IPR037066">
    <property type="entry name" value="Plug_dom_sf"/>
</dbReference>
<dbReference type="KEGG" id="lby:Lbys_3357"/>
<dbReference type="SUPFAM" id="SSF56935">
    <property type="entry name" value="Porins"/>
    <property type="match status" value="1"/>
</dbReference>
<dbReference type="GO" id="GO:0009279">
    <property type="term" value="C:cell outer membrane"/>
    <property type="evidence" value="ECO:0007669"/>
    <property type="project" value="UniProtKB-SubCell"/>
</dbReference>
<dbReference type="Gene3D" id="2.170.130.10">
    <property type="entry name" value="TonB-dependent receptor, plug domain"/>
    <property type="match status" value="1"/>
</dbReference>
<dbReference type="InterPro" id="IPR008969">
    <property type="entry name" value="CarboxyPept-like_regulatory"/>
</dbReference>
<dbReference type="Proteomes" id="UP000007435">
    <property type="component" value="Chromosome"/>
</dbReference>
<proteinExistence type="inferred from homology"/>
<dbReference type="SUPFAM" id="SSF49464">
    <property type="entry name" value="Carboxypeptidase regulatory domain-like"/>
    <property type="match status" value="1"/>
</dbReference>
<evidence type="ECO:0000256" key="1">
    <source>
        <dbReference type="ARBA" id="ARBA00004571"/>
    </source>
</evidence>
<dbReference type="HOGENOM" id="CLU_004317_2_1_10"/>
<dbReference type="EMBL" id="CP002305">
    <property type="protein sequence ID" value="ADQ19008.1"/>
    <property type="molecule type" value="Genomic_DNA"/>
</dbReference>
<accession>E4RX93</accession>
<keyword evidence="6 7" id="KW-0998">Cell outer membrane</keyword>
<dbReference type="Pfam" id="PF07715">
    <property type="entry name" value="Plug"/>
    <property type="match status" value="1"/>
</dbReference>
<dbReference type="AlphaFoldDB" id="E4RX93"/>
<sequence>MKKRILLLVGMVLFGLGTVIAQTRTISGKVRSSEDNSPIPGASVIVKGTTNGAYTNENGDYQLTVPSNATLLFSFIGFKEKEVVVGNQSIVNVILDLSNTDLTEVVVTGAYGSQQSARSTSFSAQVIQSDQLNTIRQTDFNSALAGKVAGIQVRSQSAAALGRQTEVRLRGISGLSSGGPGALYVVDGTILPNIDDINNDDIESVSILQGPAAAAQFGSQAAAGAIVITMKKAKRQQGFGVTLNLGAQFENVYVMPNYQNSYAGGSGPMTRYNWKEGDPIEWKALDGKYYHDYSDDASWGPRMVGQEYIPWYAWYGGHSRSYQTATLDPQPNNAKEFFETGLVLNNSITINHASEKMIFKLTYGNNYTNGLIPTSSLKKNTLNINTTYDISRKLELQANVNYANVVLKGQINDGYSNQSTGSFNQWFHRDLDMGIMKELKGLRTPEGIYASWNKANPTSYDASNTRPFYAANYWYNFFTYYDLIDLTNVRDRLFGDISLTYKVTKDLKLRGTYRKQQNTTWYEDKYRTELYESQTQTTGNDSRNFGYYSTGTTYSNRRNLELVASYTKKIADFDIDAMVGADFFKWVSKSNSGNTNQGLNVPNLFTLSNSVNQATQSNGRTTEAYNAIFAKLSLGYKNFLYLNGTLRNDWYSTLPADNNDVLSKSFGASFVFSEFTKDALPWLSLGKLRGSWGEIPQALGSGTTFGAYRYPGMAYSVGQYKWGSNFLMNTPDQIVDPNIRGSVTQQKEVGLDLEFLKGKYGINFTYWDGTEKGFPYSLTVNGASGFSSLLTNIGEITKKGIEITLKADILNTRNFKWNAAFNYADLIENDVKELSKEYEITQTGALAGAWGTNIPYMVHTEGKRWGQLFGNGIKRINGQPVLNSDGTYVREGGIYHGSVLPRYTGGLQNTFTVFKDFLVNVNFDYQYGGKFFSLSQMWGSYSGLTANTATVNDKGNPIRDAVEDGGGIHVKGVNAEGQPVDYYVDAQHYFQSLYGNYTVDEFIYDLTFVKLRELSVGYKIPVAKLGWNKYINNATISVVSKNPLLIYAKTKDFDPSEISATYGETGQLPGTRSLGVNLRIGF</sequence>
<keyword evidence="9" id="KW-0675">Receptor</keyword>
<evidence type="ECO:0000256" key="3">
    <source>
        <dbReference type="ARBA" id="ARBA00022452"/>
    </source>
</evidence>
<evidence type="ECO:0000256" key="5">
    <source>
        <dbReference type="ARBA" id="ARBA00023136"/>
    </source>
</evidence>
<gene>
    <name evidence="9" type="ordered locus">Lbys_3357</name>
</gene>
<evidence type="ECO:0000256" key="6">
    <source>
        <dbReference type="ARBA" id="ARBA00023237"/>
    </source>
</evidence>
<keyword evidence="2 7" id="KW-0813">Transport</keyword>
<keyword evidence="5 7" id="KW-0472">Membrane</keyword>
<evidence type="ECO:0000256" key="2">
    <source>
        <dbReference type="ARBA" id="ARBA00022448"/>
    </source>
</evidence>
<dbReference type="Gene3D" id="2.60.40.1120">
    <property type="entry name" value="Carboxypeptidase-like, regulatory domain"/>
    <property type="match status" value="1"/>
</dbReference>
<dbReference type="InterPro" id="IPR012910">
    <property type="entry name" value="Plug_dom"/>
</dbReference>
<evidence type="ECO:0000256" key="7">
    <source>
        <dbReference type="PROSITE-ProRule" id="PRU01360"/>
    </source>
</evidence>
<protein>
    <submittedName>
        <fullName evidence="9">TonB-dependent receptor plug</fullName>
    </submittedName>
</protein>
<dbReference type="InterPro" id="IPR036942">
    <property type="entry name" value="Beta-barrel_TonB_sf"/>
</dbReference>
<dbReference type="Pfam" id="PF13715">
    <property type="entry name" value="CarbopepD_reg_2"/>
    <property type="match status" value="1"/>
</dbReference>
<keyword evidence="4 7" id="KW-0812">Transmembrane</keyword>
<evidence type="ECO:0000259" key="8">
    <source>
        <dbReference type="Pfam" id="PF07715"/>
    </source>
</evidence>
<keyword evidence="3 7" id="KW-1134">Transmembrane beta strand</keyword>
<name>E4RX93_LEAB4</name>
<evidence type="ECO:0000313" key="9">
    <source>
        <dbReference type="EMBL" id="ADQ19008.1"/>
    </source>
</evidence>
<keyword evidence="10" id="KW-1185">Reference proteome</keyword>
<dbReference type="STRING" id="649349.Lbys_3357"/>
<dbReference type="NCBIfam" id="TIGR04056">
    <property type="entry name" value="OMP_RagA_SusC"/>
    <property type="match status" value="1"/>
</dbReference>
<dbReference type="InterPro" id="IPR039426">
    <property type="entry name" value="TonB-dep_rcpt-like"/>
</dbReference>
<dbReference type="eggNOG" id="COG1629">
    <property type="taxonomic scope" value="Bacteria"/>
</dbReference>
<dbReference type="InterPro" id="IPR023996">
    <property type="entry name" value="TonB-dep_OMP_SusC/RagA"/>
</dbReference>
<dbReference type="PROSITE" id="PS52016">
    <property type="entry name" value="TONB_DEPENDENT_REC_3"/>
    <property type="match status" value="1"/>
</dbReference>
<evidence type="ECO:0000313" key="10">
    <source>
        <dbReference type="Proteomes" id="UP000007435"/>
    </source>
</evidence>
<feature type="domain" description="TonB-dependent receptor plug" evidence="8">
    <location>
        <begin position="117"/>
        <end position="225"/>
    </location>
</feature>
<reference evidence="9 10" key="2">
    <citation type="journal article" date="2011" name="Stand. Genomic Sci.">
        <title>Complete genome sequence of Leadbetterella byssophila type strain (4M15).</title>
        <authorList>
            <person name="Abt B."/>
            <person name="Teshima H."/>
            <person name="Lucas S."/>
            <person name="Lapidus A."/>
            <person name="Del Rio T.G."/>
            <person name="Nolan M."/>
            <person name="Tice H."/>
            <person name="Cheng J.F."/>
            <person name="Pitluck S."/>
            <person name="Liolios K."/>
            <person name="Pagani I."/>
            <person name="Ivanova N."/>
            <person name="Mavromatis K."/>
            <person name="Pati A."/>
            <person name="Tapia R."/>
            <person name="Han C."/>
            <person name="Goodwin L."/>
            <person name="Chen A."/>
            <person name="Palaniappan K."/>
            <person name="Land M."/>
            <person name="Hauser L."/>
            <person name="Chang Y.J."/>
            <person name="Jeffries C.D."/>
            <person name="Rohde M."/>
            <person name="Goker M."/>
            <person name="Tindall B.J."/>
            <person name="Detter J.C."/>
            <person name="Woyke T."/>
            <person name="Bristow J."/>
            <person name="Eisen J.A."/>
            <person name="Markowitz V."/>
            <person name="Hugenholtz P."/>
            <person name="Klenk H.P."/>
            <person name="Kyrpides N.C."/>
        </authorList>
    </citation>
    <scope>NUCLEOTIDE SEQUENCE [LARGE SCALE GENOMIC DNA]</scope>
    <source>
        <strain evidence="10">DSM 17132 / JCM 16389 / KACC 11308 / NBRC 106382 / 4M15</strain>
    </source>
</reference>
<dbReference type="RefSeq" id="WP_013410033.1">
    <property type="nucleotide sequence ID" value="NC_014655.1"/>
</dbReference>
<organism evidence="9 10">
    <name type="scientific">Leadbetterella byssophila (strain DSM 17132 / JCM 16389 / KACC 11308 / NBRC 106382 / 4M15)</name>
    <dbReference type="NCBI Taxonomy" id="649349"/>
    <lineage>
        <taxon>Bacteria</taxon>
        <taxon>Pseudomonadati</taxon>
        <taxon>Bacteroidota</taxon>
        <taxon>Cytophagia</taxon>
        <taxon>Cytophagales</taxon>
        <taxon>Leadbetterellaceae</taxon>
        <taxon>Leadbetterella</taxon>
    </lineage>
</organism>